<comment type="similarity">
    <text evidence="3">Belongs to the catalase family. HPII subfamily.</text>
</comment>
<dbReference type="InterPro" id="IPR041399">
    <property type="entry name" value="Catalase_large_C"/>
</dbReference>
<keyword evidence="18" id="KW-1185">Reference proteome</keyword>
<comment type="cofactor">
    <cofactor evidence="1 11 13">
        <name>heme</name>
        <dbReference type="ChEBI" id="CHEBI:30413"/>
    </cofactor>
</comment>
<evidence type="ECO:0000256" key="14">
    <source>
        <dbReference type="PIRSR" id="PIRSR038927-3"/>
    </source>
</evidence>
<dbReference type="InterPro" id="IPR024712">
    <property type="entry name" value="Catalase_clade2"/>
</dbReference>
<dbReference type="PROSITE" id="PS51402">
    <property type="entry name" value="CATALASE_3"/>
    <property type="match status" value="1"/>
</dbReference>
<dbReference type="GO" id="GO:0006979">
    <property type="term" value="P:response to oxidative stress"/>
    <property type="evidence" value="ECO:0007669"/>
    <property type="project" value="InterPro"/>
</dbReference>
<dbReference type="InterPro" id="IPR010582">
    <property type="entry name" value="Catalase_immune_responsive"/>
</dbReference>
<evidence type="ECO:0000256" key="6">
    <source>
        <dbReference type="ARBA" id="ARBA00022617"/>
    </source>
</evidence>
<evidence type="ECO:0000256" key="5">
    <source>
        <dbReference type="ARBA" id="ARBA00022559"/>
    </source>
</evidence>
<evidence type="ECO:0000256" key="1">
    <source>
        <dbReference type="ARBA" id="ARBA00001971"/>
    </source>
</evidence>
<dbReference type="Pfam" id="PF18011">
    <property type="entry name" value="Catalase_C"/>
    <property type="match status" value="1"/>
</dbReference>
<dbReference type="Gene3D" id="1.20.1370.20">
    <property type="match status" value="1"/>
</dbReference>
<dbReference type="RefSeq" id="WP_175166682.1">
    <property type="nucleotide sequence ID" value="NZ_CADIKW010000001.1"/>
</dbReference>
<feature type="binding site" evidence="14">
    <location>
        <position position="455"/>
    </location>
    <ligand>
        <name>heme</name>
        <dbReference type="ChEBI" id="CHEBI:30413"/>
    </ligand>
</feature>
<dbReference type="Proteomes" id="UP000494272">
    <property type="component" value="Unassembled WGS sequence"/>
</dbReference>
<proteinExistence type="inferred from homology"/>
<keyword evidence="5 11" id="KW-0575">Peroxidase</keyword>
<feature type="compositionally biased region" description="Basic and acidic residues" evidence="15">
    <location>
        <begin position="54"/>
        <end position="63"/>
    </location>
</feature>
<dbReference type="Gene3D" id="3.40.50.880">
    <property type="match status" value="1"/>
</dbReference>
<evidence type="ECO:0000256" key="12">
    <source>
        <dbReference type="PIRSR" id="PIRSR038927-1"/>
    </source>
</evidence>
<dbReference type="SMART" id="SM01060">
    <property type="entry name" value="Catalase"/>
    <property type="match status" value="1"/>
</dbReference>
<feature type="region of interest" description="Disordered" evidence="15">
    <location>
        <begin position="1"/>
        <end position="65"/>
    </location>
</feature>
<keyword evidence="7 11" id="KW-0479">Metal-binding</keyword>
<dbReference type="InterPro" id="IPR024708">
    <property type="entry name" value="Catalase_AS"/>
</dbReference>
<evidence type="ECO:0000256" key="7">
    <source>
        <dbReference type="ARBA" id="ARBA00022723"/>
    </source>
</evidence>
<accession>A0A6S7C5Q2</accession>
<keyword evidence="10 11" id="KW-0376">Hydrogen peroxide</keyword>
<dbReference type="PRINTS" id="PR00067">
    <property type="entry name" value="CATALASE"/>
</dbReference>
<dbReference type="Pfam" id="PF00199">
    <property type="entry name" value="Catalase"/>
    <property type="match status" value="1"/>
</dbReference>
<feature type="region of interest" description="Disordered" evidence="15">
    <location>
        <begin position="83"/>
        <end position="107"/>
    </location>
</feature>
<dbReference type="SUPFAM" id="SSF52317">
    <property type="entry name" value="Class I glutamine amidotransferase-like"/>
    <property type="match status" value="1"/>
</dbReference>
<feature type="binding site" evidence="14">
    <location>
        <position position="258"/>
    </location>
    <ligand>
        <name>heme</name>
        <dbReference type="ChEBI" id="CHEBI:30413"/>
    </ligand>
</feature>
<organism evidence="17 18">
    <name type="scientific">Achromobacter dolens</name>
    <dbReference type="NCBI Taxonomy" id="1287738"/>
    <lineage>
        <taxon>Bacteria</taxon>
        <taxon>Pseudomonadati</taxon>
        <taxon>Pseudomonadota</taxon>
        <taxon>Betaproteobacteria</taxon>
        <taxon>Burkholderiales</taxon>
        <taxon>Alcaligenaceae</taxon>
        <taxon>Achromobacter</taxon>
    </lineage>
</organism>
<evidence type="ECO:0000313" key="17">
    <source>
        <dbReference type="EMBL" id="CAB3821280.1"/>
    </source>
</evidence>
<keyword evidence="9 11" id="KW-0408">Iron</keyword>
<keyword evidence="6 11" id="KW-0349">Heme</keyword>
<evidence type="ECO:0000313" key="18">
    <source>
        <dbReference type="Proteomes" id="UP000494272"/>
    </source>
</evidence>
<sequence>MPARKPSKARKPGAVDTAFNNTDSGPAEAPAEGVGSAAMQRAAAVAATSRALPHHPDKEKEYGDAGARCPYRGVAVATADASASASSLSESQYTDKTGEPPEAGANAVDGGLARVRVDAQGQALTTNQGVAVSDNQHSLKAGLRGPALLKDFILREKITHFDHERIPERIVHARGSAAHGYFECYESLAGLTRASLFATKGKRTPVFVRFSTVAGERGSKDTARDVRGFAVKFYTDEGNWDLVGNNMPVFFIQDAMKFPDLVHAVKPEPHHGMPQAASAHDTFWDFVSLMPESTHMLMWLMSDRAIPRSYRMMQGFGVHTFRFVNDQGDAKLVKFHWNPVAGTHSQVWDEAVKVSGADPDFHRRDLWEAIDAGHGPAWELGVQVFTEEEAERFSFDVLDATKIVPEELVPVRPIGRMVLDRNPDNFFAETEQVAFCAAHVVPGIDFTNDPLLAGRIHSYVDTQISRLGGPNFHEIPINAPLAPVYNNQRDGMHRQAVHRGRVAYEPNSLGGGCPFQAGMEGYVSFPEPVAGDELRGHPERFAEHYNQATLFYDSQADWERRHLADAFAFELSKVTVAAIRQRMVASLRNVSDQLARIVADKLGMALPDPMPRALRQAPPPEVAQSPSLSLTARPGQAGVVTRKVAILVAQGVDGAAVSVVAQALIQAGVVVRLVGQRIGPVETADGARLDADASLDNQPSVLFDGTVVPTGGDALARWRQDGRALEFIRDSYRHGKTLLALGEGGGLLETAGLDLAAGDEGLVIGDAPESAVAAFIESLARHRHPERETSPPRI</sequence>
<dbReference type="PANTHER" id="PTHR42821">
    <property type="entry name" value="CATALASE"/>
    <property type="match status" value="1"/>
</dbReference>
<dbReference type="EMBL" id="CADIKW010000001">
    <property type="protein sequence ID" value="CAB3821280.1"/>
    <property type="molecule type" value="Genomic_DNA"/>
</dbReference>
<feature type="domain" description="Catalase core" evidence="16">
    <location>
        <begin position="125"/>
        <end position="513"/>
    </location>
</feature>
<evidence type="ECO:0000256" key="11">
    <source>
        <dbReference type="PIRNR" id="PIRNR038927"/>
    </source>
</evidence>
<feature type="compositionally biased region" description="Low complexity" evidence="15">
    <location>
        <begin position="33"/>
        <end position="51"/>
    </location>
</feature>
<evidence type="ECO:0000256" key="8">
    <source>
        <dbReference type="ARBA" id="ARBA00023002"/>
    </source>
</evidence>
<reference evidence="17 18" key="1">
    <citation type="submission" date="2020-04" db="EMBL/GenBank/DDBJ databases">
        <authorList>
            <person name="De Canck E."/>
        </authorList>
    </citation>
    <scope>NUCLEOTIDE SEQUENCE [LARGE SCALE GENOMIC DNA]</scope>
    <source>
        <strain evidence="17 18">LMG 26841</strain>
    </source>
</reference>
<comment type="function">
    <text evidence="2 11">Decomposes hydrogen peroxide into water and oxygen; serves to protect cells from the toxic effects of hydrogen peroxide.</text>
</comment>
<dbReference type="Gene3D" id="2.40.180.10">
    <property type="entry name" value="Catalase core domain"/>
    <property type="match status" value="1"/>
</dbReference>
<dbReference type="AlphaFoldDB" id="A0A6S7C5Q2"/>
<evidence type="ECO:0000256" key="13">
    <source>
        <dbReference type="PIRSR" id="PIRSR038927-2"/>
    </source>
</evidence>
<keyword evidence="8 11" id="KW-0560">Oxidoreductase</keyword>
<gene>
    <name evidence="17" type="primary">katE</name>
    <name evidence="17" type="ORF">LMG26841_00472</name>
</gene>
<feature type="binding site" description="axial binding residue" evidence="13">
    <location>
        <position position="459"/>
    </location>
    <ligand>
        <name>heme</name>
        <dbReference type="ChEBI" id="CHEBI:30413"/>
    </ligand>
    <ligandPart>
        <name>Fe</name>
        <dbReference type="ChEBI" id="CHEBI:18248"/>
    </ligandPart>
</feature>
<protein>
    <recommendedName>
        <fullName evidence="4 11">Catalase</fullName>
        <ecNumber evidence="4 11">1.11.1.6</ecNumber>
    </recommendedName>
</protein>
<feature type="binding site" evidence="14">
    <location>
        <position position="466"/>
    </location>
    <ligand>
        <name>heme</name>
        <dbReference type="ChEBI" id="CHEBI:30413"/>
    </ligand>
</feature>
<dbReference type="PIRSF" id="PIRSF038927">
    <property type="entry name" value="Catalase_clade2"/>
    <property type="match status" value="1"/>
</dbReference>
<dbReference type="EC" id="1.11.1.6" evidence="4 11"/>
<name>A0A6S7C5Q2_9BURK</name>
<feature type="binding site" evidence="14">
    <location>
        <position position="209"/>
    </location>
    <ligand>
        <name>heme</name>
        <dbReference type="ChEBI" id="CHEBI:30413"/>
    </ligand>
</feature>
<comment type="catalytic activity">
    <reaction evidence="11">
        <text>2 H2O2 = O2 + 2 H2O</text>
        <dbReference type="Rhea" id="RHEA:20309"/>
        <dbReference type="ChEBI" id="CHEBI:15377"/>
        <dbReference type="ChEBI" id="CHEBI:15379"/>
        <dbReference type="ChEBI" id="CHEBI:16240"/>
        <dbReference type="EC" id="1.11.1.6"/>
    </reaction>
</comment>
<dbReference type="PROSITE" id="PS00438">
    <property type="entry name" value="CATALASE_2"/>
    <property type="match status" value="1"/>
</dbReference>
<evidence type="ECO:0000256" key="3">
    <source>
        <dbReference type="ARBA" id="ARBA00010660"/>
    </source>
</evidence>
<feature type="active site" evidence="12">
    <location>
        <position position="172"/>
    </location>
</feature>
<dbReference type="PANTHER" id="PTHR42821:SF1">
    <property type="entry name" value="CATALASE-B"/>
    <property type="match status" value="1"/>
</dbReference>
<dbReference type="InterPro" id="IPR018028">
    <property type="entry name" value="Catalase"/>
</dbReference>
<dbReference type="FunFam" id="2.40.180.10:FF:000003">
    <property type="entry name" value="Catalase"/>
    <property type="match status" value="1"/>
</dbReference>
<evidence type="ECO:0000256" key="4">
    <source>
        <dbReference type="ARBA" id="ARBA00012314"/>
    </source>
</evidence>
<dbReference type="GO" id="GO:0046872">
    <property type="term" value="F:metal ion binding"/>
    <property type="evidence" value="ECO:0007669"/>
    <property type="project" value="UniProtKB-KW"/>
</dbReference>
<dbReference type="InterPro" id="IPR043156">
    <property type="entry name" value="Catalase_clade2_helical"/>
</dbReference>
<dbReference type="InterPro" id="IPR020835">
    <property type="entry name" value="Catalase_sf"/>
</dbReference>
<dbReference type="InterPro" id="IPR029062">
    <property type="entry name" value="Class_I_gatase-like"/>
</dbReference>
<dbReference type="GO" id="GO:0020037">
    <property type="term" value="F:heme binding"/>
    <property type="evidence" value="ECO:0007669"/>
    <property type="project" value="UniProtKB-UniRule"/>
</dbReference>
<evidence type="ECO:0000256" key="10">
    <source>
        <dbReference type="ARBA" id="ARBA00023324"/>
    </source>
</evidence>
<dbReference type="SUPFAM" id="SSF56634">
    <property type="entry name" value="Heme-dependent catalase-like"/>
    <property type="match status" value="1"/>
</dbReference>
<dbReference type="GeneID" id="94354017"/>
<dbReference type="CDD" id="cd03132">
    <property type="entry name" value="GATase1_catalase"/>
    <property type="match status" value="1"/>
</dbReference>
<dbReference type="GO" id="GO:0042744">
    <property type="term" value="P:hydrogen peroxide catabolic process"/>
    <property type="evidence" value="ECO:0007669"/>
    <property type="project" value="UniProtKB-UniRule"/>
</dbReference>
<evidence type="ECO:0000256" key="9">
    <source>
        <dbReference type="ARBA" id="ARBA00023004"/>
    </source>
</evidence>
<evidence type="ECO:0000256" key="15">
    <source>
        <dbReference type="SAM" id="MobiDB-lite"/>
    </source>
</evidence>
<dbReference type="Pfam" id="PF06628">
    <property type="entry name" value="Catalase-rel"/>
    <property type="match status" value="1"/>
</dbReference>
<evidence type="ECO:0000259" key="16">
    <source>
        <dbReference type="SMART" id="SM01060"/>
    </source>
</evidence>
<evidence type="ECO:0000256" key="2">
    <source>
        <dbReference type="ARBA" id="ARBA00002974"/>
    </source>
</evidence>
<dbReference type="GO" id="GO:0004096">
    <property type="term" value="F:catalase activity"/>
    <property type="evidence" value="ECO:0007669"/>
    <property type="project" value="UniProtKB-UniRule"/>
</dbReference>
<dbReference type="GO" id="GO:0005829">
    <property type="term" value="C:cytosol"/>
    <property type="evidence" value="ECO:0007669"/>
    <property type="project" value="TreeGrafter"/>
</dbReference>
<feature type="compositionally biased region" description="Basic residues" evidence="15">
    <location>
        <begin position="1"/>
        <end position="11"/>
    </location>
</feature>
<feature type="active site" evidence="12">
    <location>
        <position position="245"/>
    </location>
</feature>
<dbReference type="InterPro" id="IPR011614">
    <property type="entry name" value="Catalase_core"/>
</dbReference>
<feature type="binding site" evidence="14">
    <location>
        <position position="169"/>
    </location>
    <ligand>
        <name>heme</name>
        <dbReference type="ChEBI" id="CHEBI:30413"/>
    </ligand>
</feature>